<dbReference type="EMBL" id="GBHO01027951">
    <property type="protein sequence ID" value="JAG15653.1"/>
    <property type="molecule type" value="Transcribed_RNA"/>
</dbReference>
<dbReference type="AlphaFoldDB" id="A0A0A9XA43"/>
<feature type="non-terminal residue" evidence="1">
    <location>
        <position position="106"/>
    </location>
</feature>
<gene>
    <name evidence="1" type="primary">matK_3</name>
    <name evidence="1" type="ORF">CM83_105477</name>
</gene>
<organism evidence="1">
    <name type="scientific">Lygus hesperus</name>
    <name type="common">Western plant bug</name>
    <dbReference type="NCBI Taxonomy" id="30085"/>
    <lineage>
        <taxon>Eukaryota</taxon>
        <taxon>Metazoa</taxon>
        <taxon>Ecdysozoa</taxon>
        <taxon>Arthropoda</taxon>
        <taxon>Hexapoda</taxon>
        <taxon>Insecta</taxon>
        <taxon>Pterygota</taxon>
        <taxon>Neoptera</taxon>
        <taxon>Paraneoptera</taxon>
        <taxon>Hemiptera</taxon>
        <taxon>Heteroptera</taxon>
        <taxon>Panheteroptera</taxon>
        <taxon>Cimicomorpha</taxon>
        <taxon>Miridae</taxon>
        <taxon>Mirini</taxon>
        <taxon>Lygus</taxon>
    </lineage>
</organism>
<proteinExistence type="predicted"/>
<name>A0A0A9XA43_LYGHE</name>
<evidence type="ECO:0000313" key="1">
    <source>
        <dbReference type="EMBL" id="JAG15653.1"/>
    </source>
</evidence>
<accession>A0A0A9XA43</accession>
<sequence length="106" mass="11999">INDSMWQCEFLKAFPSNDHTLAEVESLATRLERGRVEQKRLEKMTEKNPSVNKIKDKLTSKKKSGSEYILIRGQHCFKCGRKAHGDSTECPALNKSCDLSGEKPLC</sequence>
<protein>
    <submittedName>
        <fullName evidence="1">Maturase K</fullName>
    </submittedName>
</protein>
<feature type="non-terminal residue" evidence="1">
    <location>
        <position position="1"/>
    </location>
</feature>
<reference evidence="1" key="2">
    <citation type="submission" date="2014-07" db="EMBL/GenBank/DDBJ databases">
        <authorList>
            <person name="Hull J."/>
        </authorList>
    </citation>
    <scope>NUCLEOTIDE SEQUENCE</scope>
</reference>
<reference evidence="1" key="1">
    <citation type="journal article" date="2014" name="PLoS ONE">
        <title>Transcriptome-Based Identification of ABC Transporters in the Western Tarnished Plant Bug Lygus hesperus.</title>
        <authorList>
            <person name="Hull J.J."/>
            <person name="Chaney K."/>
            <person name="Geib S.M."/>
            <person name="Fabrick J.A."/>
            <person name="Brent C.S."/>
            <person name="Walsh D."/>
            <person name="Lavine L.C."/>
        </authorList>
    </citation>
    <scope>NUCLEOTIDE SEQUENCE</scope>
</reference>